<keyword evidence="5" id="KW-1003">Cell membrane</keyword>
<gene>
    <name evidence="5 6" type="primary">tatC</name>
    <name evidence="6" type="ORF">J7T32_002345</name>
</gene>
<feature type="transmembrane region" description="Helical" evidence="5">
    <location>
        <begin position="28"/>
        <end position="52"/>
    </location>
</feature>
<keyword evidence="3 5" id="KW-1133">Transmembrane helix</keyword>
<dbReference type="EMBL" id="JAGHKT020000002">
    <property type="protein sequence ID" value="MCM5671608.1"/>
    <property type="molecule type" value="Genomic_DNA"/>
</dbReference>
<accession>A0A4Q9WRR3</accession>
<keyword evidence="2 5" id="KW-0812">Transmembrane</keyword>
<protein>
    <recommendedName>
        <fullName evidence="5">Sec-independent protein translocase protein TatC</fullName>
    </recommendedName>
</protein>
<dbReference type="PANTHER" id="PTHR30371:SF0">
    <property type="entry name" value="SEC-INDEPENDENT PROTEIN TRANSLOCASE PROTEIN TATC, CHLOROPLASTIC-RELATED"/>
    <property type="match status" value="1"/>
</dbReference>
<keyword evidence="7" id="KW-1185">Reference proteome</keyword>
<dbReference type="GO" id="GO:0065002">
    <property type="term" value="P:intracellular protein transmembrane transport"/>
    <property type="evidence" value="ECO:0007669"/>
    <property type="project" value="TreeGrafter"/>
</dbReference>
<dbReference type="PANTHER" id="PTHR30371">
    <property type="entry name" value="SEC-INDEPENDENT PROTEIN TRANSLOCASE PROTEIN TATC"/>
    <property type="match status" value="1"/>
</dbReference>
<reference evidence="6 7" key="1">
    <citation type="submission" date="2022-06" db="EMBL/GenBank/DDBJ databases">
        <title>Staphylococcus hominis ShoR14 genome sequence.</title>
        <authorList>
            <person name="Yeo C.C."/>
            <person name="Chew C.H."/>
            <person name="Che Hamzah A.M."/>
            <person name="Al-Trad E.I."/>
        </authorList>
    </citation>
    <scope>NUCLEOTIDE SEQUENCE [LARGE SCALE GENOMIC DNA]</scope>
    <source>
        <strain evidence="6 7">ShoR14</strain>
    </source>
</reference>
<comment type="subcellular location">
    <subcellularLocation>
        <location evidence="5">Cell membrane</location>
        <topology evidence="5">Multi-pass membrane protein</topology>
    </subcellularLocation>
    <subcellularLocation>
        <location evidence="1">Membrane</location>
        <topology evidence="1">Multi-pass membrane protein</topology>
    </subcellularLocation>
</comment>
<dbReference type="Pfam" id="PF00902">
    <property type="entry name" value="TatC"/>
    <property type="match status" value="1"/>
</dbReference>
<organism evidence="6 7">
    <name type="scientific">Staphylococcus hominis</name>
    <dbReference type="NCBI Taxonomy" id="1290"/>
    <lineage>
        <taxon>Bacteria</taxon>
        <taxon>Bacillati</taxon>
        <taxon>Bacillota</taxon>
        <taxon>Bacilli</taxon>
        <taxon>Bacillales</taxon>
        <taxon>Staphylococcaceae</taxon>
        <taxon>Staphylococcus</taxon>
    </lineage>
</organism>
<name>A0A4Q9WRR3_STAHO</name>
<feature type="transmembrane region" description="Helical" evidence="5">
    <location>
        <begin position="194"/>
        <end position="211"/>
    </location>
</feature>
<dbReference type="GO" id="GO:0009977">
    <property type="term" value="F:proton motive force dependent protein transmembrane transporter activity"/>
    <property type="evidence" value="ECO:0007669"/>
    <property type="project" value="TreeGrafter"/>
</dbReference>
<dbReference type="Proteomes" id="UP000665944">
    <property type="component" value="Unassembled WGS sequence"/>
</dbReference>
<comment type="function">
    <text evidence="5">Part of the twin-arginine translocation (Tat) system that transports large folded proteins containing a characteristic twin-arginine motif in their signal peptide across membranes.</text>
</comment>
<evidence type="ECO:0000256" key="3">
    <source>
        <dbReference type="ARBA" id="ARBA00022989"/>
    </source>
</evidence>
<feature type="transmembrane region" description="Helical" evidence="5">
    <location>
        <begin position="109"/>
        <end position="136"/>
    </location>
</feature>
<feature type="transmembrane region" description="Helical" evidence="5">
    <location>
        <begin position="72"/>
        <end position="97"/>
    </location>
</feature>
<dbReference type="NCBIfam" id="TIGR00945">
    <property type="entry name" value="tatC"/>
    <property type="match status" value="1"/>
</dbReference>
<comment type="similarity">
    <text evidence="5">Belongs to the TatC family.</text>
</comment>
<dbReference type="InterPro" id="IPR002033">
    <property type="entry name" value="TatC"/>
</dbReference>
<dbReference type="GO" id="GO:0043953">
    <property type="term" value="P:protein transport by the Tat complex"/>
    <property type="evidence" value="ECO:0007669"/>
    <property type="project" value="UniProtKB-UniRule"/>
</dbReference>
<evidence type="ECO:0000256" key="4">
    <source>
        <dbReference type="ARBA" id="ARBA00023136"/>
    </source>
</evidence>
<evidence type="ECO:0000256" key="2">
    <source>
        <dbReference type="ARBA" id="ARBA00022692"/>
    </source>
</evidence>
<comment type="subunit">
    <text evidence="5">Forms a complex with TatA.</text>
</comment>
<feature type="transmembrane region" description="Helical" evidence="5">
    <location>
        <begin position="217"/>
        <end position="236"/>
    </location>
</feature>
<proteinExistence type="inferred from homology"/>
<feature type="transmembrane region" description="Helical" evidence="5">
    <location>
        <begin position="161"/>
        <end position="182"/>
    </location>
</feature>
<evidence type="ECO:0000313" key="7">
    <source>
        <dbReference type="Proteomes" id="UP000665944"/>
    </source>
</evidence>
<keyword evidence="5" id="KW-0813">Transport</keyword>
<keyword evidence="5" id="KW-0811">Translocation</keyword>
<comment type="caution">
    <text evidence="6">The sequence shown here is derived from an EMBL/GenBank/DDBJ whole genome shotgun (WGS) entry which is preliminary data.</text>
</comment>
<evidence type="ECO:0000256" key="1">
    <source>
        <dbReference type="ARBA" id="ARBA00004141"/>
    </source>
</evidence>
<evidence type="ECO:0000313" key="6">
    <source>
        <dbReference type="EMBL" id="MCM5671608.1"/>
    </source>
</evidence>
<dbReference type="PRINTS" id="PR01840">
    <property type="entry name" value="TATCFAMILY"/>
</dbReference>
<dbReference type="RefSeq" id="WP_071560781.1">
    <property type="nucleotide sequence ID" value="NZ_CAXORW010000016.1"/>
</dbReference>
<dbReference type="AlphaFoldDB" id="A0A4Q9WRR3"/>
<evidence type="ECO:0000256" key="5">
    <source>
        <dbReference type="HAMAP-Rule" id="MF_00902"/>
    </source>
</evidence>
<dbReference type="HAMAP" id="MF_00902">
    <property type="entry name" value="TatC"/>
    <property type="match status" value="1"/>
</dbReference>
<sequence length="242" mass="28375">MLNNSETNQTSSTLLAHFEELRRRLTNILISFLISLPLVYISSKWWITTFVYHIKRTQVVLHTFSFTEMIQIYILIISFVTLCLVLPIIFYQLWAFISPGLHRRERLFIYKYSLLCTALFIIGVGFAYTIGFPLIIKFSLTLSKTMYIQPVIGFNAYLHELIRWLFIFGVVFQLPVVCMGLVKMDVIDIKQLHQYRKYIYFTCFIIASILAPPDITLNLFLTLPLIILFEISILLTKITTRH</sequence>
<keyword evidence="4 5" id="KW-0472">Membrane</keyword>
<keyword evidence="5" id="KW-0653">Protein transport</keyword>
<dbReference type="GO" id="GO:0033281">
    <property type="term" value="C:TAT protein transport complex"/>
    <property type="evidence" value="ECO:0007669"/>
    <property type="project" value="UniProtKB-UniRule"/>
</dbReference>